<feature type="domain" description="Histidine kinase" evidence="5">
    <location>
        <begin position="353"/>
        <end position="441"/>
    </location>
</feature>
<dbReference type="GO" id="GO:0016301">
    <property type="term" value="F:kinase activity"/>
    <property type="evidence" value="ECO:0007669"/>
    <property type="project" value="UniProtKB-KW"/>
</dbReference>
<dbReference type="InterPro" id="IPR050482">
    <property type="entry name" value="Sensor_HK_TwoCompSys"/>
</dbReference>
<dbReference type="Proteomes" id="UP000622610">
    <property type="component" value="Unassembled WGS sequence"/>
</dbReference>
<dbReference type="Gene3D" id="3.30.565.10">
    <property type="entry name" value="Histidine kinase-like ATPase, C-terminal domain"/>
    <property type="match status" value="1"/>
</dbReference>
<dbReference type="PROSITE" id="PS50109">
    <property type="entry name" value="HIS_KIN"/>
    <property type="match status" value="1"/>
</dbReference>
<evidence type="ECO:0000256" key="2">
    <source>
        <dbReference type="ARBA" id="ARBA00022777"/>
    </source>
</evidence>
<dbReference type="SUPFAM" id="SSF55874">
    <property type="entry name" value="ATPase domain of HSP90 chaperone/DNA topoisomerase II/histidine kinase"/>
    <property type="match status" value="1"/>
</dbReference>
<evidence type="ECO:0000259" key="5">
    <source>
        <dbReference type="PROSITE" id="PS50109"/>
    </source>
</evidence>
<dbReference type="InterPro" id="IPR036890">
    <property type="entry name" value="HATPase_C_sf"/>
</dbReference>
<evidence type="ECO:0000256" key="1">
    <source>
        <dbReference type="ARBA" id="ARBA00022679"/>
    </source>
</evidence>
<dbReference type="Pfam" id="PF02518">
    <property type="entry name" value="HATPase_c"/>
    <property type="match status" value="1"/>
</dbReference>
<keyword evidence="4" id="KW-0812">Transmembrane</keyword>
<protein>
    <recommendedName>
        <fullName evidence="5">Histidine kinase domain-containing protein</fullName>
    </recommendedName>
</protein>
<evidence type="ECO:0000256" key="4">
    <source>
        <dbReference type="SAM" id="Phobius"/>
    </source>
</evidence>
<gene>
    <name evidence="6" type="ORF">GCM10011482_08050</name>
</gene>
<accession>A0A917N472</accession>
<evidence type="ECO:0000313" key="7">
    <source>
        <dbReference type="Proteomes" id="UP000622610"/>
    </source>
</evidence>
<reference evidence="6" key="1">
    <citation type="journal article" date="2014" name="Int. J. Syst. Evol. Microbiol.">
        <title>Complete genome sequence of Corynebacterium casei LMG S-19264T (=DSM 44701T), isolated from a smear-ripened cheese.</title>
        <authorList>
            <consortium name="US DOE Joint Genome Institute (JGI-PGF)"/>
            <person name="Walter F."/>
            <person name="Albersmeier A."/>
            <person name="Kalinowski J."/>
            <person name="Ruckert C."/>
        </authorList>
    </citation>
    <scope>NUCLEOTIDE SEQUENCE</scope>
    <source>
        <strain evidence="6">CCM 8433</strain>
    </source>
</reference>
<keyword evidence="2" id="KW-0418">Kinase</keyword>
<keyword evidence="1" id="KW-0808">Transferase</keyword>
<sequence length="444" mass="50778">MFSLIPIVGIGFLVIQKKDIHFHLDIKDYLGKLGLGLLLFGAILWGSVQLLEIPLPKLLIIATAFYGLYFISVVVTQQKFLARFTKTTDAQKQLALDEKMVQATTMDLLENTIQRLLEKGFDADGVCLIWKGSNQFFIRHKSGSLKHIRLSKKLKAELQTPTHRFTYQNQRLYKKVLFGDSQTLGWLLVNAPSTPDFSMLDELLPALSFSRTAQVKQQPLIPEYLSLYQEQLQGIAYLKEMEKVRKELSYYLHDEVLQNILAIKTLSESTSATDEDTQFTLQKISIHLTQMNRDIREKTFDLYPSILLELPFKQSILHLIHQLQQRYTTEKLPHITTKIDDAVEVQPAIRFTIYRILKELMHNAVKHAKATTVTITIEDAHGTLHFSVEDDGIGMTQPNRLNEQLGLRSVTQDVHSLAGTITFLPRSPKGTTIQMALPKRREHD</sequence>
<keyword evidence="4" id="KW-0472">Membrane</keyword>
<feature type="transmembrane region" description="Helical" evidence="4">
    <location>
        <begin position="58"/>
        <end position="76"/>
    </location>
</feature>
<organism evidence="6 7">
    <name type="scientific">Enterococcus alcedinis</name>
    <dbReference type="NCBI Taxonomy" id="1274384"/>
    <lineage>
        <taxon>Bacteria</taxon>
        <taxon>Bacillati</taxon>
        <taxon>Bacillota</taxon>
        <taxon>Bacilli</taxon>
        <taxon>Lactobacillales</taxon>
        <taxon>Enterococcaceae</taxon>
        <taxon>Enterococcus</taxon>
    </lineage>
</organism>
<evidence type="ECO:0000313" key="6">
    <source>
        <dbReference type="EMBL" id="GGI65151.1"/>
    </source>
</evidence>
<dbReference type="EMBL" id="BMDT01000002">
    <property type="protein sequence ID" value="GGI65151.1"/>
    <property type="molecule type" value="Genomic_DNA"/>
</dbReference>
<keyword evidence="4" id="KW-1133">Transmembrane helix</keyword>
<comment type="caution">
    <text evidence="6">The sequence shown here is derived from an EMBL/GenBank/DDBJ whole genome shotgun (WGS) entry which is preliminary data.</text>
</comment>
<dbReference type="InterPro" id="IPR005467">
    <property type="entry name" value="His_kinase_dom"/>
</dbReference>
<name>A0A917N472_9ENTE</name>
<evidence type="ECO:0000256" key="3">
    <source>
        <dbReference type="ARBA" id="ARBA00023012"/>
    </source>
</evidence>
<reference evidence="6" key="2">
    <citation type="submission" date="2020-09" db="EMBL/GenBank/DDBJ databases">
        <authorList>
            <person name="Sun Q."/>
            <person name="Sedlacek I."/>
        </authorList>
    </citation>
    <scope>NUCLEOTIDE SEQUENCE</scope>
    <source>
        <strain evidence="6">CCM 8433</strain>
    </source>
</reference>
<dbReference type="GO" id="GO:0000160">
    <property type="term" value="P:phosphorelay signal transduction system"/>
    <property type="evidence" value="ECO:0007669"/>
    <property type="project" value="UniProtKB-KW"/>
</dbReference>
<dbReference type="AlphaFoldDB" id="A0A917N472"/>
<keyword evidence="3" id="KW-0902">Two-component regulatory system</keyword>
<feature type="transmembrane region" description="Helical" evidence="4">
    <location>
        <begin position="33"/>
        <end position="51"/>
    </location>
</feature>
<dbReference type="InterPro" id="IPR003594">
    <property type="entry name" value="HATPase_dom"/>
</dbReference>
<dbReference type="CDD" id="cd16917">
    <property type="entry name" value="HATPase_UhpB-NarQ-NarX-like"/>
    <property type="match status" value="1"/>
</dbReference>
<dbReference type="SMART" id="SM00387">
    <property type="entry name" value="HATPase_c"/>
    <property type="match status" value="1"/>
</dbReference>
<dbReference type="PANTHER" id="PTHR24421">
    <property type="entry name" value="NITRATE/NITRITE SENSOR PROTEIN NARX-RELATED"/>
    <property type="match status" value="1"/>
</dbReference>
<keyword evidence="7" id="KW-1185">Reference proteome</keyword>
<proteinExistence type="predicted"/>
<dbReference type="PANTHER" id="PTHR24421:SF60">
    <property type="entry name" value="SENSOR HISTIDINE KINASE COMP"/>
    <property type="match status" value="1"/>
</dbReference>